<dbReference type="STRING" id="225849.swp_2852"/>
<organism evidence="1 2">
    <name type="scientific">Shewanella piezotolerans (strain WP3 / JCM 13877)</name>
    <dbReference type="NCBI Taxonomy" id="225849"/>
    <lineage>
        <taxon>Bacteria</taxon>
        <taxon>Pseudomonadati</taxon>
        <taxon>Pseudomonadota</taxon>
        <taxon>Gammaproteobacteria</taxon>
        <taxon>Alteromonadales</taxon>
        <taxon>Shewanellaceae</taxon>
        <taxon>Shewanella</taxon>
    </lineage>
</organism>
<accession>B8CPK2</accession>
<name>B8CPK2_SHEPW</name>
<gene>
    <name evidence="1" type="ordered locus">swp_2852</name>
</gene>
<evidence type="ECO:0000313" key="1">
    <source>
        <dbReference type="EMBL" id="ACJ29578.1"/>
    </source>
</evidence>
<dbReference type="KEGG" id="swp:swp_2852"/>
<proteinExistence type="predicted"/>
<dbReference type="EMBL" id="CP000472">
    <property type="protein sequence ID" value="ACJ29578.1"/>
    <property type="molecule type" value="Genomic_DNA"/>
</dbReference>
<keyword evidence="2" id="KW-1185">Reference proteome</keyword>
<dbReference type="AlphaFoldDB" id="B8CPK2"/>
<protein>
    <submittedName>
        <fullName evidence="1">Uncharacterized protein</fullName>
    </submittedName>
</protein>
<reference evidence="1 2" key="1">
    <citation type="journal article" date="2008" name="PLoS ONE">
        <title>Environmental adaptation: genomic analysis of the piezotolerant and psychrotolerant deep-sea iron reducing bacterium Shewanella piezotolerans WP3.</title>
        <authorList>
            <person name="Wang F."/>
            <person name="Wang J."/>
            <person name="Jian H."/>
            <person name="Zhang B."/>
            <person name="Li S."/>
            <person name="Wang F."/>
            <person name="Zeng X."/>
            <person name="Gao L."/>
            <person name="Bartlett D.H."/>
            <person name="Yu J."/>
            <person name="Hu S."/>
            <person name="Xiao X."/>
        </authorList>
    </citation>
    <scope>NUCLEOTIDE SEQUENCE [LARGE SCALE GENOMIC DNA]</scope>
    <source>
        <strain evidence="2">WP3 / JCM 13877</strain>
    </source>
</reference>
<evidence type="ECO:0000313" key="2">
    <source>
        <dbReference type="Proteomes" id="UP000000753"/>
    </source>
</evidence>
<dbReference type="Proteomes" id="UP000000753">
    <property type="component" value="Chromosome"/>
</dbReference>
<dbReference type="HOGENOM" id="CLU_3405396_0_0_6"/>
<sequence>MLVWFDCSIYLLSLRCLGIKYAVKQSKAVK</sequence>